<name>A0A9P1C0Z6_9DINO</name>
<evidence type="ECO:0000256" key="2">
    <source>
        <dbReference type="SAM" id="Phobius"/>
    </source>
</evidence>
<feature type="compositionally biased region" description="Basic and acidic residues" evidence="1">
    <location>
        <begin position="26"/>
        <end position="38"/>
    </location>
</feature>
<keyword evidence="2" id="KW-0812">Transmembrane</keyword>
<dbReference type="EMBL" id="CAMXCT020000756">
    <property type="protein sequence ID" value="CAL1136233.1"/>
    <property type="molecule type" value="Genomic_DNA"/>
</dbReference>
<feature type="region of interest" description="Disordered" evidence="1">
    <location>
        <begin position="227"/>
        <end position="265"/>
    </location>
</feature>
<keyword evidence="7" id="KW-1185">Reference proteome</keyword>
<dbReference type="SMART" id="SM00239">
    <property type="entry name" value="C2"/>
    <property type="match status" value="1"/>
</dbReference>
<proteinExistence type="predicted"/>
<feature type="transmembrane region" description="Helical" evidence="2">
    <location>
        <begin position="666"/>
        <end position="688"/>
    </location>
</feature>
<gene>
    <name evidence="4" type="ORF">C1SCF055_LOCUS10521</name>
</gene>
<feature type="transmembrane region" description="Helical" evidence="2">
    <location>
        <begin position="378"/>
        <end position="404"/>
    </location>
</feature>
<dbReference type="PROSITE" id="PS50004">
    <property type="entry name" value="C2"/>
    <property type="match status" value="1"/>
</dbReference>
<comment type="caution">
    <text evidence="4">The sequence shown here is derived from an EMBL/GenBank/DDBJ whole genome shotgun (WGS) entry which is preliminary data.</text>
</comment>
<keyword evidence="2" id="KW-1133">Transmembrane helix</keyword>
<dbReference type="EMBL" id="CAMXCT030000756">
    <property type="protein sequence ID" value="CAL4770170.1"/>
    <property type="molecule type" value="Genomic_DNA"/>
</dbReference>
<dbReference type="AlphaFoldDB" id="A0A9P1C0Z6"/>
<dbReference type="Pfam" id="PF00168">
    <property type="entry name" value="C2"/>
    <property type="match status" value="1"/>
</dbReference>
<dbReference type="OrthoDB" id="417198at2759"/>
<dbReference type="SUPFAM" id="SSF49562">
    <property type="entry name" value="C2 domain (Calcium/lipid-binding domain, CaLB)"/>
    <property type="match status" value="1"/>
</dbReference>
<accession>A0A9P1C0Z6</accession>
<evidence type="ECO:0000313" key="6">
    <source>
        <dbReference type="EMBL" id="CAL4770170.1"/>
    </source>
</evidence>
<dbReference type="InterPro" id="IPR000008">
    <property type="entry name" value="C2_dom"/>
</dbReference>
<dbReference type="Gene3D" id="2.60.40.150">
    <property type="entry name" value="C2 domain"/>
    <property type="match status" value="1"/>
</dbReference>
<sequence>MGCGSSKDAPARTVQAVESDAQGRQASERERLMEEGTAKEASTVKASQPLIAKSGNKDTQKIIDKIQNGEDFEANKWRCLHSPDFAYYSLSPFAQLEVEIVEARKLIPSVTSGFESYVGDEPDGFVKVFVDDTFKYSTRCINNDRNPKWQDRRRVVDIVADRSIIRLHVYDSDSSDNSTLIDPIGFVEFCIGDIPFDHDIDGWLELRFPGNLQGYNTDRYAEHMAMREEERGTHMPTTRLGKEKGKEEDKNDKSKKNSKKDDLPEAVEPADLYKVEAQVIRESVANRMFKRLRRAGTRANPNADAPPNTQFNAGEIHVKLKLVRCVSENTALFAKALVPSCTSFASFIQEEFLPKLDVQELLDDTLDLKIEIVDEMLFAVYAFACYVLAWRSIIVSGLLFIAVACGVKSSMLVYAFGHLWMAMILVLLKFDNWRLPMTMNGQNAPLNEEGFRFVARCRDVYEMHAYLLRMIASRSGSINSMQELLHFSGTIVQGDGELTVTFDELLKALRELWFLEFPKGITHLEVNSLVRVHDRRRGTVTKIETNSKVATSNPHRQQIHVLFDEEGSTPMDSALDGVYDAWDVSVRPSVPAIPRFLVPQTILSLVATLQLEVDTYKKTILPVADSIREFFHWRKPKWMALVLSLLLFRSYVSFEGFLDENSWCHFALKVMSVIRNVVLGVLIIVVLFGQARIWKVGRGLVMLAVNKISENRKAPTCWAFYKDHSEAYFAKKKKAE</sequence>
<evidence type="ECO:0000313" key="5">
    <source>
        <dbReference type="EMBL" id="CAL1136233.1"/>
    </source>
</evidence>
<feature type="compositionally biased region" description="Basic and acidic residues" evidence="1">
    <location>
        <begin position="240"/>
        <end position="263"/>
    </location>
</feature>
<dbReference type="Proteomes" id="UP001152797">
    <property type="component" value="Unassembled WGS sequence"/>
</dbReference>
<dbReference type="CDD" id="cd00030">
    <property type="entry name" value="C2"/>
    <property type="match status" value="1"/>
</dbReference>
<dbReference type="InterPro" id="IPR035892">
    <property type="entry name" value="C2_domain_sf"/>
</dbReference>
<organism evidence="4">
    <name type="scientific">Cladocopium goreaui</name>
    <dbReference type="NCBI Taxonomy" id="2562237"/>
    <lineage>
        <taxon>Eukaryota</taxon>
        <taxon>Sar</taxon>
        <taxon>Alveolata</taxon>
        <taxon>Dinophyceae</taxon>
        <taxon>Suessiales</taxon>
        <taxon>Symbiodiniaceae</taxon>
        <taxon>Cladocopium</taxon>
    </lineage>
</organism>
<dbReference type="EMBL" id="CAMXCT010000756">
    <property type="protein sequence ID" value="CAI3982858.1"/>
    <property type="molecule type" value="Genomic_DNA"/>
</dbReference>
<reference evidence="4" key="1">
    <citation type="submission" date="2022-10" db="EMBL/GenBank/DDBJ databases">
        <authorList>
            <person name="Chen Y."/>
            <person name="Dougan E. K."/>
            <person name="Chan C."/>
            <person name="Rhodes N."/>
            <person name="Thang M."/>
        </authorList>
    </citation>
    <scope>NUCLEOTIDE SEQUENCE</scope>
</reference>
<feature type="domain" description="C2" evidence="3">
    <location>
        <begin position="77"/>
        <end position="204"/>
    </location>
</feature>
<evidence type="ECO:0000256" key="1">
    <source>
        <dbReference type="SAM" id="MobiDB-lite"/>
    </source>
</evidence>
<feature type="transmembrane region" description="Helical" evidence="2">
    <location>
        <begin position="410"/>
        <end position="430"/>
    </location>
</feature>
<evidence type="ECO:0000313" key="7">
    <source>
        <dbReference type="Proteomes" id="UP001152797"/>
    </source>
</evidence>
<protein>
    <submittedName>
        <fullName evidence="6">C2 domain-containing protein</fullName>
    </submittedName>
</protein>
<keyword evidence="2" id="KW-0472">Membrane</keyword>
<reference evidence="5" key="2">
    <citation type="submission" date="2024-04" db="EMBL/GenBank/DDBJ databases">
        <authorList>
            <person name="Chen Y."/>
            <person name="Shah S."/>
            <person name="Dougan E. K."/>
            <person name="Thang M."/>
            <person name="Chan C."/>
        </authorList>
    </citation>
    <scope>NUCLEOTIDE SEQUENCE [LARGE SCALE GENOMIC DNA]</scope>
</reference>
<feature type="transmembrane region" description="Helical" evidence="2">
    <location>
        <begin position="638"/>
        <end position="654"/>
    </location>
</feature>
<evidence type="ECO:0000313" key="4">
    <source>
        <dbReference type="EMBL" id="CAI3982858.1"/>
    </source>
</evidence>
<feature type="region of interest" description="Disordered" evidence="1">
    <location>
        <begin position="1"/>
        <end position="46"/>
    </location>
</feature>
<evidence type="ECO:0000259" key="3">
    <source>
        <dbReference type="PROSITE" id="PS50004"/>
    </source>
</evidence>